<dbReference type="InterPro" id="IPR032675">
    <property type="entry name" value="LRR_dom_sf"/>
</dbReference>
<dbReference type="AlphaFoldDB" id="A0AAN9CTS8"/>
<keyword evidence="1" id="KW-0433">Leucine-rich repeat</keyword>
<reference evidence="5 6" key="1">
    <citation type="submission" date="2024-02" db="EMBL/GenBank/DDBJ databases">
        <title>Chromosome-level genome assembly of the Eurasian Minnow (Phoxinus phoxinus).</title>
        <authorList>
            <person name="Oriowo T.O."/>
            <person name="Martin S."/>
            <person name="Stange M."/>
            <person name="Chrysostomakis Y."/>
            <person name="Brown T."/>
            <person name="Winkler S."/>
            <person name="Kukowka S."/>
            <person name="Myers E.W."/>
            <person name="Bohne A."/>
        </authorList>
    </citation>
    <scope>NUCLEOTIDE SEQUENCE [LARGE SCALE GENOMIC DNA]</scope>
    <source>
        <strain evidence="5">ZFMK-TIS-60720</strain>
        <tissue evidence="5">Whole Organism</tissue>
    </source>
</reference>
<accession>A0AAN9CTS8</accession>
<dbReference type="PANTHER" id="PTHR48051">
    <property type="match status" value="1"/>
</dbReference>
<dbReference type="InterPro" id="IPR055414">
    <property type="entry name" value="LRR_R13L4/SHOC2-like"/>
</dbReference>
<feature type="region of interest" description="Disordered" evidence="3">
    <location>
        <begin position="199"/>
        <end position="225"/>
    </location>
</feature>
<dbReference type="GO" id="GO:0005737">
    <property type="term" value="C:cytoplasm"/>
    <property type="evidence" value="ECO:0007669"/>
    <property type="project" value="TreeGrafter"/>
</dbReference>
<comment type="caution">
    <text evidence="5">The sequence shown here is derived from an EMBL/GenBank/DDBJ whole genome shotgun (WGS) entry which is preliminary data.</text>
</comment>
<protein>
    <recommendedName>
        <fullName evidence="4">Disease resistance R13L4/SHOC-2-like LRR domain-containing protein</fullName>
    </recommendedName>
</protein>
<evidence type="ECO:0000256" key="3">
    <source>
        <dbReference type="SAM" id="MobiDB-lite"/>
    </source>
</evidence>
<gene>
    <name evidence="5" type="ORF">R3I93_013180</name>
</gene>
<sequence length="225" mass="25415">MIDYDHESVDCAERAVMLHMRRRGLKSISDSVLQMTHLQSLSLEGNAIRGLPERFFGSLPALLWLDVRNNQISALPAAVGQHMCLKTFLLEGNPITALPPELGNLTSLKALSLRNCPLTFPPRDVLDLGLPNILQYLRCAQLGEEAEVERLCFSSLDVCEEDDPDIQIFQELRHRIILMERNDLHTNTRSRVQHLLNGQREGRVTQKDLEEEEDSRSTSLSSSST</sequence>
<name>A0AAN9CTS8_9TELE</name>
<keyword evidence="6" id="KW-1185">Reference proteome</keyword>
<dbReference type="InterPro" id="IPR050216">
    <property type="entry name" value="LRR_domain-containing"/>
</dbReference>
<evidence type="ECO:0000256" key="1">
    <source>
        <dbReference type="ARBA" id="ARBA00022614"/>
    </source>
</evidence>
<evidence type="ECO:0000259" key="4">
    <source>
        <dbReference type="Pfam" id="PF23598"/>
    </source>
</evidence>
<dbReference type="InterPro" id="IPR003591">
    <property type="entry name" value="Leu-rich_rpt_typical-subtyp"/>
</dbReference>
<keyword evidence="2" id="KW-0677">Repeat</keyword>
<dbReference type="Proteomes" id="UP001364617">
    <property type="component" value="Unassembled WGS sequence"/>
</dbReference>
<dbReference type="Pfam" id="PF23598">
    <property type="entry name" value="LRR_14"/>
    <property type="match status" value="1"/>
</dbReference>
<dbReference type="Gene3D" id="3.80.10.10">
    <property type="entry name" value="Ribonuclease Inhibitor"/>
    <property type="match status" value="1"/>
</dbReference>
<evidence type="ECO:0000313" key="5">
    <source>
        <dbReference type="EMBL" id="KAK7149091.1"/>
    </source>
</evidence>
<evidence type="ECO:0000256" key="2">
    <source>
        <dbReference type="ARBA" id="ARBA00022737"/>
    </source>
</evidence>
<dbReference type="SMART" id="SM00369">
    <property type="entry name" value="LRR_TYP"/>
    <property type="match status" value="3"/>
</dbReference>
<organism evidence="5 6">
    <name type="scientific">Phoxinus phoxinus</name>
    <name type="common">Eurasian minnow</name>
    <dbReference type="NCBI Taxonomy" id="58324"/>
    <lineage>
        <taxon>Eukaryota</taxon>
        <taxon>Metazoa</taxon>
        <taxon>Chordata</taxon>
        <taxon>Craniata</taxon>
        <taxon>Vertebrata</taxon>
        <taxon>Euteleostomi</taxon>
        <taxon>Actinopterygii</taxon>
        <taxon>Neopterygii</taxon>
        <taxon>Teleostei</taxon>
        <taxon>Ostariophysi</taxon>
        <taxon>Cypriniformes</taxon>
        <taxon>Leuciscidae</taxon>
        <taxon>Phoxininae</taxon>
        <taxon>Phoxinus</taxon>
    </lineage>
</organism>
<evidence type="ECO:0000313" key="6">
    <source>
        <dbReference type="Proteomes" id="UP001364617"/>
    </source>
</evidence>
<proteinExistence type="predicted"/>
<dbReference type="SUPFAM" id="SSF52058">
    <property type="entry name" value="L domain-like"/>
    <property type="match status" value="1"/>
</dbReference>
<dbReference type="PANTHER" id="PTHR48051:SF35">
    <property type="entry name" value="LEUCINE-RICH REPEAT-CONTAINING PROTEIN 27"/>
    <property type="match status" value="1"/>
</dbReference>
<dbReference type="EMBL" id="JAYKXH010000013">
    <property type="protein sequence ID" value="KAK7149091.1"/>
    <property type="molecule type" value="Genomic_DNA"/>
</dbReference>
<feature type="domain" description="Disease resistance R13L4/SHOC-2-like LRR" evidence="4">
    <location>
        <begin position="30"/>
        <end position="150"/>
    </location>
</feature>